<dbReference type="Proteomes" id="UP000095282">
    <property type="component" value="Unplaced"/>
</dbReference>
<dbReference type="SUPFAM" id="SSF48452">
    <property type="entry name" value="TPR-like"/>
    <property type="match status" value="1"/>
</dbReference>
<evidence type="ECO:0000256" key="1">
    <source>
        <dbReference type="ARBA" id="ARBA00022737"/>
    </source>
</evidence>
<keyword evidence="2" id="KW-0802">TPR repeat</keyword>
<dbReference type="InterPro" id="IPR051685">
    <property type="entry name" value="Ycf3/AcsC/BcsC/TPR_MFPF"/>
</dbReference>
<evidence type="ECO:0000259" key="3">
    <source>
        <dbReference type="Pfam" id="PF16669"/>
    </source>
</evidence>
<dbReference type="PANTHER" id="PTHR44943">
    <property type="entry name" value="CELLULOSE SYNTHASE OPERON PROTEIN C"/>
    <property type="match status" value="1"/>
</dbReference>
<evidence type="ECO:0000313" key="4">
    <source>
        <dbReference type="Proteomes" id="UP000095282"/>
    </source>
</evidence>
<dbReference type="Pfam" id="PF16669">
    <property type="entry name" value="TTC5_OB"/>
    <property type="match status" value="1"/>
</dbReference>
<dbReference type="WBParaSite" id="Csp11.Scaffold629.g9809.t1">
    <property type="protein sequence ID" value="Csp11.Scaffold629.g9809.t1"/>
    <property type="gene ID" value="Csp11.Scaffold629.g9809"/>
</dbReference>
<dbReference type="STRING" id="1561998.A0A1I7UJ09"/>
<dbReference type="InterPro" id="IPR011990">
    <property type="entry name" value="TPR-like_helical_dom_sf"/>
</dbReference>
<dbReference type="InterPro" id="IPR032076">
    <property type="entry name" value="TTC5_OB"/>
</dbReference>
<dbReference type="eggNOG" id="ENOG502QQ6C">
    <property type="taxonomic scope" value="Eukaryota"/>
</dbReference>
<reference evidence="5" key="1">
    <citation type="submission" date="2016-11" db="UniProtKB">
        <authorList>
            <consortium name="WormBaseParasite"/>
        </authorList>
    </citation>
    <scope>IDENTIFICATION</scope>
</reference>
<dbReference type="AlphaFoldDB" id="A0A1I7UJ09"/>
<keyword evidence="1" id="KW-0677">Repeat</keyword>
<organism evidence="4 5">
    <name type="scientific">Caenorhabditis tropicalis</name>
    <dbReference type="NCBI Taxonomy" id="1561998"/>
    <lineage>
        <taxon>Eukaryota</taxon>
        <taxon>Metazoa</taxon>
        <taxon>Ecdysozoa</taxon>
        <taxon>Nematoda</taxon>
        <taxon>Chromadorea</taxon>
        <taxon>Rhabditida</taxon>
        <taxon>Rhabditina</taxon>
        <taxon>Rhabditomorpha</taxon>
        <taxon>Rhabditoidea</taxon>
        <taxon>Rhabditidae</taxon>
        <taxon>Peloderinae</taxon>
        <taxon>Caenorhabditis</taxon>
    </lineage>
</organism>
<evidence type="ECO:0000313" key="5">
    <source>
        <dbReference type="WBParaSite" id="Csp11.Scaffold629.g9809.t1"/>
    </source>
</evidence>
<name>A0A1I7UJ09_9PELO</name>
<sequence>MEKNKRDLELYKRFYFKNNPSSTKSQESEAVLKRAEECIKNNLPSIVCSTRAYDTNQKALLLSEAGKLYNVLEEYNETAEKFLSQAARMNPKNIDTWHELGLCVMKRADLEYAQSCFKIALGIQRTAPILTSLAVSMRLVALDHPEPAQTEMRTKAMELIIEARRLDSSYGPANIAFATGLFYCFFTTAKVELKFLDKVVENYRKALQCELSRTDPEVHMNMATCLKFMEKHEEALESLEAAVECDARNELHTKETLDDYGKRLMEMINELKKTTGDGFKIKIIGNVGHQESIPLALVGVDATGEIYGITIYNCHSNFGFVIGDCLTIAKPDFREIKNFRIPSETPVVVECLKWIRVATPTQIKKNGVALPESVLARAVTSTQTK</sequence>
<dbReference type="InterPro" id="IPR019734">
    <property type="entry name" value="TPR_rpt"/>
</dbReference>
<feature type="domain" description="Tetratricopeptide repeat protein 5 OB fold" evidence="3">
    <location>
        <begin position="263"/>
        <end position="378"/>
    </location>
</feature>
<dbReference type="Gene3D" id="1.25.40.10">
    <property type="entry name" value="Tetratricopeptide repeat domain"/>
    <property type="match status" value="1"/>
</dbReference>
<protein>
    <submittedName>
        <fullName evidence="5">TTC5_OB domain-containing protein</fullName>
    </submittedName>
</protein>
<dbReference type="SMART" id="SM00028">
    <property type="entry name" value="TPR"/>
    <property type="match status" value="3"/>
</dbReference>
<dbReference type="PANTHER" id="PTHR44943:SF8">
    <property type="entry name" value="TPR REPEAT-CONTAINING PROTEIN MJ0263"/>
    <property type="match status" value="1"/>
</dbReference>
<evidence type="ECO:0000256" key="2">
    <source>
        <dbReference type="ARBA" id="ARBA00022803"/>
    </source>
</evidence>
<proteinExistence type="predicted"/>
<keyword evidence="4" id="KW-1185">Reference proteome</keyword>
<accession>A0A1I7UJ09</accession>